<reference evidence="10" key="1">
    <citation type="submission" date="2022-10" db="EMBL/GenBank/DDBJ databases">
        <title>Culturing micro-colonial fungi from biological soil crusts in the Mojave desert and describing Neophaeococcomyces mojavensis, and introducing the new genera and species Taxawa tesnikishii.</title>
        <authorList>
            <person name="Kurbessoian T."/>
            <person name="Stajich J.E."/>
        </authorList>
    </citation>
    <scope>NUCLEOTIDE SEQUENCE</scope>
    <source>
        <strain evidence="10">TK_35</strain>
    </source>
</reference>
<proteinExistence type="inferred from homology"/>
<keyword evidence="11" id="KW-1185">Reference proteome</keyword>
<dbReference type="SMART" id="SM01150">
    <property type="entry name" value="DUF1338"/>
    <property type="match status" value="1"/>
</dbReference>
<evidence type="ECO:0000256" key="4">
    <source>
        <dbReference type="ARBA" id="ARBA00023004"/>
    </source>
</evidence>
<comment type="similarity">
    <text evidence="5">Belongs to the 2-oxoadipate dioxygenase/decarboxylase family.</text>
</comment>
<evidence type="ECO:0000256" key="7">
    <source>
        <dbReference type="ARBA" id="ARBA00035034"/>
    </source>
</evidence>
<gene>
    <name evidence="10" type="ORF">H2204_007514</name>
</gene>
<organism evidence="10 11">
    <name type="scientific">Knufia peltigerae</name>
    <dbReference type="NCBI Taxonomy" id="1002370"/>
    <lineage>
        <taxon>Eukaryota</taxon>
        <taxon>Fungi</taxon>
        <taxon>Dikarya</taxon>
        <taxon>Ascomycota</taxon>
        <taxon>Pezizomycotina</taxon>
        <taxon>Eurotiomycetes</taxon>
        <taxon>Chaetothyriomycetidae</taxon>
        <taxon>Chaetothyriales</taxon>
        <taxon>Trichomeriaceae</taxon>
        <taxon>Knufia</taxon>
    </lineage>
</organism>
<dbReference type="Proteomes" id="UP001172681">
    <property type="component" value="Unassembled WGS sequence"/>
</dbReference>
<dbReference type="Pfam" id="PF07063">
    <property type="entry name" value="HGLS"/>
    <property type="match status" value="1"/>
</dbReference>
<dbReference type="InterPro" id="IPR009770">
    <property type="entry name" value="HGLS"/>
</dbReference>
<sequence>MEDRYELTNLAINATAESERIIQRLNGVLLVAKSCSAGACLNPWQMLSINAGGKSFTPLKEALNTHYDSLFASLPQVGFYACMDYQYIPNEIPFYPPLNSTSALDNATILGAQYRLSTDNFYSHDANATKTPGNDARQGTSEQRYEKLASIMKLLNDAMNDEASATLKEKWLMMKLMLRLIAASDLLFCPQKEGTDRSRRQQEAAQRKGDKHLPYSQSIPSETDLSSSLDRDELRTRFVVALSDMYRGEVPLYGNLVDIVRQVDRSVLTAQGKSPSSLPVQHELERHGAIRLGTENELRTIRRLFAVMGMHPVGYYDLGVVDFPLHATAFRPISEETLRKNPFRVFTTLLRLDRLSPKIRTMAEATLQRRNLFTDRLLDIIDRAESTQALSAQDADDLITDALKIFKWHSKSAVSLDQYQALNREQPMVADIACFPSAHINHLTPRTLDINLVQVEMVRQGLPAKDRIEGPPPRQCAILLRQTSFKALEEQVDFTDASGAYVHGTHTARFGEVEQRGAAVTHKGRELYDQLLTATRHEAADSGKQPQDFDKLLAQNFAAHYPDSWADLWAQGLVYFRYQLTSAGRYAAPAGELHGQSVDLKHLVSLGLVEYEPITYEDFLPFSAAGIFKSNVADSPSASSDQTNGSADSSEPGHRDGFEKSLGAKVLDEFELYAALERESIRNCERELNLKEIVV</sequence>
<keyword evidence="2" id="KW-0223">Dioxygenase</keyword>
<dbReference type="GO" id="GO:0051213">
    <property type="term" value="F:dioxygenase activity"/>
    <property type="evidence" value="ECO:0007669"/>
    <property type="project" value="UniProtKB-KW"/>
</dbReference>
<comment type="caution">
    <text evidence="10">The sequence shown here is derived from an EMBL/GenBank/DDBJ whole genome shotgun (WGS) entry which is preliminary data.</text>
</comment>
<accession>A0AA38Y205</accession>
<feature type="region of interest" description="Disordered" evidence="9">
    <location>
        <begin position="635"/>
        <end position="658"/>
    </location>
</feature>
<evidence type="ECO:0000256" key="6">
    <source>
        <dbReference type="ARBA" id="ARBA00035023"/>
    </source>
</evidence>
<dbReference type="AlphaFoldDB" id="A0AA38Y205"/>
<dbReference type="CDD" id="cd16348">
    <property type="entry name" value="VOC_YdcJ_like"/>
    <property type="match status" value="1"/>
</dbReference>
<evidence type="ECO:0000256" key="3">
    <source>
        <dbReference type="ARBA" id="ARBA00023002"/>
    </source>
</evidence>
<dbReference type="Gene3D" id="3.10.180.80">
    <property type="entry name" value="Uncharacterised protein PF07063, DUF1338"/>
    <property type="match status" value="1"/>
</dbReference>
<comment type="cofactor">
    <cofactor evidence="1">
        <name>Fe(2+)</name>
        <dbReference type="ChEBI" id="CHEBI:29033"/>
    </cofactor>
</comment>
<evidence type="ECO:0000256" key="2">
    <source>
        <dbReference type="ARBA" id="ARBA00022964"/>
    </source>
</evidence>
<protein>
    <recommendedName>
        <fullName evidence="7">2-oxoadipate dioxygenase/decarboxylase</fullName>
        <ecNumber evidence="6">1.13.11.93</ecNumber>
    </recommendedName>
    <alternativeName>
        <fullName evidence="8">2-hydroxyglutarate synthase</fullName>
    </alternativeName>
</protein>
<evidence type="ECO:0000256" key="5">
    <source>
        <dbReference type="ARBA" id="ARBA00035013"/>
    </source>
</evidence>
<dbReference type="PANTHER" id="PTHR39479">
    <property type="match status" value="1"/>
</dbReference>
<keyword evidence="3" id="KW-0560">Oxidoreductase</keyword>
<dbReference type="EC" id="1.13.11.93" evidence="6"/>
<dbReference type="EMBL" id="JAPDRN010000051">
    <property type="protein sequence ID" value="KAJ9632946.1"/>
    <property type="molecule type" value="Genomic_DNA"/>
</dbReference>
<keyword evidence="4" id="KW-0408">Iron</keyword>
<evidence type="ECO:0000313" key="10">
    <source>
        <dbReference type="EMBL" id="KAJ9632946.1"/>
    </source>
</evidence>
<feature type="compositionally biased region" description="Basic and acidic residues" evidence="9">
    <location>
        <begin position="193"/>
        <end position="213"/>
    </location>
</feature>
<evidence type="ECO:0000256" key="8">
    <source>
        <dbReference type="ARBA" id="ARBA00035045"/>
    </source>
</evidence>
<dbReference type="PANTHER" id="PTHR39479:SF2">
    <property type="entry name" value="2-OXOADIPATE DIOXYGENASE_DECARBOXYLASE"/>
    <property type="match status" value="1"/>
</dbReference>
<dbReference type="InterPro" id="IPR047869">
    <property type="entry name" value="YdcJ_bac-like"/>
</dbReference>
<evidence type="ECO:0000313" key="11">
    <source>
        <dbReference type="Proteomes" id="UP001172681"/>
    </source>
</evidence>
<evidence type="ECO:0000256" key="9">
    <source>
        <dbReference type="SAM" id="MobiDB-lite"/>
    </source>
</evidence>
<feature type="compositionally biased region" description="Polar residues" evidence="9">
    <location>
        <begin position="635"/>
        <end position="649"/>
    </location>
</feature>
<evidence type="ECO:0000256" key="1">
    <source>
        <dbReference type="ARBA" id="ARBA00001954"/>
    </source>
</evidence>
<feature type="compositionally biased region" description="Polar residues" evidence="9">
    <location>
        <begin position="215"/>
        <end position="228"/>
    </location>
</feature>
<feature type="region of interest" description="Disordered" evidence="9">
    <location>
        <begin position="193"/>
        <end position="228"/>
    </location>
</feature>
<name>A0AA38Y205_9EURO</name>